<dbReference type="NCBIfam" id="TIGR00997">
    <property type="entry name" value="ispZ"/>
    <property type="match status" value="1"/>
</dbReference>
<keyword evidence="1 5" id="KW-1003">Cell membrane</keyword>
<feature type="transmembrane region" description="Helical" evidence="5">
    <location>
        <begin position="84"/>
        <end position="103"/>
    </location>
</feature>
<evidence type="ECO:0000313" key="7">
    <source>
        <dbReference type="Proteomes" id="UP000295367"/>
    </source>
</evidence>
<comment type="subcellular location">
    <subcellularLocation>
        <location evidence="5">Cell inner membrane</location>
        <topology evidence="5">Multi-pass membrane protein</topology>
    </subcellularLocation>
</comment>
<proteinExistence type="inferred from homology"/>
<dbReference type="Pfam" id="PF04279">
    <property type="entry name" value="IspA"/>
    <property type="match status" value="1"/>
</dbReference>
<organism evidence="6 7">
    <name type="scientific">Sulfurirhabdus autotrophica</name>
    <dbReference type="NCBI Taxonomy" id="1706046"/>
    <lineage>
        <taxon>Bacteria</taxon>
        <taxon>Pseudomonadati</taxon>
        <taxon>Pseudomonadota</taxon>
        <taxon>Betaproteobacteria</taxon>
        <taxon>Nitrosomonadales</taxon>
        <taxon>Sulfuricellaceae</taxon>
        <taxon>Sulfurirhabdus</taxon>
    </lineage>
</organism>
<keyword evidence="3 5" id="KW-1133">Transmembrane helix</keyword>
<evidence type="ECO:0000313" key="6">
    <source>
        <dbReference type="EMBL" id="TCV86708.1"/>
    </source>
</evidence>
<dbReference type="AlphaFoldDB" id="A0A4R3Y735"/>
<evidence type="ECO:0000256" key="3">
    <source>
        <dbReference type="ARBA" id="ARBA00022989"/>
    </source>
</evidence>
<feature type="transmembrane region" description="Helical" evidence="5">
    <location>
        <begin position="115"/>
        <end position="135"/>
    </location>
</feature>
<reference evidence="6 7" key="1">
    <citation type="submission" date="2019-03" db="EMBL/GenBank/DDBJ databases">
        <title>Genomic Encyclopedia of Type Strains, Phase IV (KMG-IV): sequencing the most valuable type-strain genomes for metagenomic binning, comparative biology and taxonomic classification.</title>
        <authorList>
            <person name="Goeker M."/>
        </authorList>
    </citation>
    <scope>NUCLEOTIDE SEQUENCE [LARGE SCALE GENOMIC DNA]</scope>
    <source>
        <strain evidence="6 7">DSM 100309</strain>
    </source>
</reference>
<keyword evidence="2 5" id="KW-0812">Transmembrane</keyword>
<name>A0A4R3Y735_9PROT</name>
<gene>
    <name evidence="5" type="primary">yciB</name>
    <name evidence="6" type="ORF">EDC63_10669</name>
</gene>
<accession>A0A4R3Y735</accession>
<feature type="transmembrane region" description="Helical" evidence="5">
    <location>
        <begin position="15"/>
        <end position="35"/>
    </location>
</feature>
<feature type="transmembrane region" description="Helical" evidence="5">
    <location>
        <begin position="55"/>
        <end position="77"/>
    </location>
</feature>
<dbReference type="NCBIfam" id="NF001325">
    <property type="entry name" value="PRK00259.1-3"/>
    <property type="match status" value="1"/>
</dbReference>
<comment type="function">
    <text evidence="5">Plays a role in cell envelope biogenesis, maintenance of cell envelope integrity and membrane homeostasis.</text>
</comment>
<dbReference type="EMBL" id="SMCO01000006">
    <property type="protein sequence ID" value="TCV86708.1"/>
    <property type="molecule type" value="Genomic_DNA"/>
</dbReference>
<evidence type="ECO:0000256" key="1">
    <source>
        <dbReference type="ARBA" id="ARBA00022475"/>
    </source>
</evidence>
<dbReference type="Proteomes" id="UP000295367">
    <property type="component" value="Unassembled WGS sequence"/>
</dbReference>
<evidence type="ECO:0000256" key="4">
    <source>
        <dbReference type="ARBA" id="ARBA00023136"/>
    </source>
</evidence>
<protein>
    <recommendedName>
        <fullName evidence="5">Inner membrane-spanning protein YciB</fullName>
    </recommendedName>
</protein>
<evidence type="ECO:0000256" key="5">
    <source>
        <dbReference type="HAMAP-Rule" id="MF_00189"/>
    </source>
</evidence>
<feature type="transmembrane region" description="Helical" evidence="5">
    <location>
        <begin position="156"/>
        <end position="174"/>
    </location>
</feature>
<dbReference type="PANTHER" id="PTHR36917">
    <property type="entry name" value="INTRACELLULAR SEPTATION PROTEIN A-RELATED"/>
    <property type="match status" value="1"/>
</dbReference>
<sequence length="213" mass="24199">MDNSSLTRHNFQMKFLFDLFPIILFFVAFKLAGSNPEHAAALAASVGYSVDIKQLPILIATAVAIVATFGQIGWVYFRHRKVDTMLWVSLAIIVVFGGATLLLHDETFIKWKPTVLYWLFAATLTISATLFKKNLIRTMMEKQVSLPEPLWGKLNLSWTLFFAIMGFANLYVAFNFSTDTWVNFKLFGTMGLMLVFVLLQSLMLAKHMEDKEP</sequence>
<keyword evidence="4 5" id="KW-0472">Membrane</keyword>
<keyword evidence="5" id="KW-0997">Cell inner membrane</keyword>
<comment type="caution">
    <text evidence="6">The sequence shown here is derived from an EMBL/GenBank/DDBJ whole genome shotgun (WGS) entry which is preliminary data.</text>
</comment>
<keyword evidence="7" id="KW-1185">Reference proteome</keyword>
<dbReference type="InterPro" id="IPR006008">
    <property type="entry name" value="YciB"/>
</dbReference>
<dbReference type="PANTHER" id="PTHR36917:SF1">
    <property type="entry name" value="INNER MEMBRANE-SPANNING PROTEIN YCIB"/>
    <property type="match status" value="1"/>
</dbReference>
<comment type="similarity">
    <text evidence="5">Belongs to the YciB family.</text>
</comment>
<feature type="transmembrane region" description="Helical" evidence="5">
    <location>
        <begin position="186"/>
        <end position="205"/>
    </location>
</feature>
<dbReference type="GO" id="GO:0005886">
    <property type="term" value="C:plasma membrane"/>
    <property type="evidence" value="ECO:0007669"/>
    <property type="project" value="UniProtKB-SubCell"/>
</dbReference>
<dbReference type="HAMAP" id="MF_00189">
    <property type="entry name" value="YciB"/>
    <property type="match status" value="1"/>
</dbReference>
<evidence type="ECO:0000256" key="2">
    <source>
        <dbReference type="ARBA" id="ARBA00022692"/>
    </source>
</evidence>